<reference evidence="3 4" key="1">
    <citation type="submission" date="2017-12" db="EMBL/GenBank/DDBJ databases">
        <title>Hemimetabolous genomes reveal molecular basis of termite eusociality.</title>
        <authorList>
            <person name="Harrison M.C."/>
            <person name="Jongepier E."/>
            <person name="Robertson H.M."/>
            <person name="Arning N."/>
            <person name="Bitard-Feildel T."/>
            <person name="Chao H."/>
            <person name="Childers C.P."/>
            <person name="Dinh H."/>
            <person name="Doddapaneni H."/>
            <person name="Dugan S."/>
            <person name="Gowin J."/>
            <person name="Greiner C."/>
            <person name="Han Y."/>
            <person name="Hu H."/>
            <person name="Hughes D.S.T."/>
            <person name="Huylmans A.-K."/>
            <person name="Kemena C."/>
            <person name="Kremer L.P.M."/>
            <person name="Lee S.L."/>
            <person name="Lopez-Ezquerra A."/>
            <person name="Mallet L."/>
            <person name="Monroy-Kuhn J.M."/>
            <person name="Moser A."/>
            <person name="Murali S.C."/>
            <person name="Muzny D.M."/>
            <person name="Otani S."/>
            <person name="Piulachs M.-D."/>
            <person name="Poelchau M."/>
            <person name="Qu J."/>
            <person name="Schaub F."/>
            <person name="Wada-Katsumata A."/>
            <person name="Worley K.C."/>
            <person name="Xie Q."/>
            <person name="Ylla G."/>
            <person name="Poulsen M."/>
            <person name="Gibbs R.A."/>
            <person name="Schal C."/>
            <person name="Richards S."/>
            <person name="Belles X."/>
            <person name="Korb J."/>
            <person name="Bornberg-Bauer E."/>
        </authorList>
    </citation>
    <scope>NUCLEOTIDE SEQUENCE [LARGE SCALE GENOMIC DNA]</scope>
    <source>
        <tissue evidence="3">Whole body</tissue>
    </source>
</reference>
<dbReference type="EMBL" id="NEVH01013201">
    <property type="protein sequence ID" value="PNF29970.1"/>
    <property type="molecule type" value="Genomic_DNA"/>
</dbReference>
<sequence>MLRLLVLTLLLSLLCHKSCVGRAINTVDTSQGLGWQSWLLVDPGTPRPHNEEVKKRRITPKSVFIAPAFSGTSHLPDCAEGYRPDSMGRCVKLVQLNHAAQLDFLLQRLNAMYATPVIHRGHEDHSASDSSSTGPLQVSIPIDIPPEPEEVTKESVEVAVVMADVLKDSRPKNSNKTDKTQESQTIVAVLNVGKNGTSLEDMDEEQFISTPTSVLLSEESDQTLTEPTKAPDSAMGLSEEVGNMSPEDGRSRNTSRRNVSVDEKVRKEATTETVTIIAEPFVVGATDTKDNRNTTSECLSQTSVQVRNKSKTNALSTSTYKPSTFVRFPAEKSSVAGNNVVLSNTVYADDMRHAINFSQTHFDYSRPWPMLPSDVHQRQTYWWLPAGWRLDPTRHQPMLIRFWARMPLLRDDYSGTTYSHQDTHKSRRRGPLVY</sequence>
<keyword evidence="2" id="KW-0732">Signal</keyword>
<name>A0A2J7QN06_9NEOP</name>
<evidence type="ECO:0000256" key="2">
    <source>
        <dbReference type="SAM" id="SignalP"/>
    </source>
</evidence>
<feature type="region of interest" description="Disordered" evidence="1">
    <location>
        <begin position="215"/>
        <end position="264"/>
    </location>
</feature>
<keyword evidence="4" id="KW-1185">Reference proteome</keyword>
<evidence type="ECO:0000256" key="1">
    <source>
        <dbReference type="SAM" id="MobiDB-lite"/>
    </source>
</evidence>
<dbReference type="Proteomes" id="UP000235965">
    <property type="component" value="Unassembled WGS sequence"/>
</dbReference>
<feature type="signal peptide" evidence="2">
    <location>
        <begin position="1"/>
        <end position="21"/>
    </location>
</feature>
<dbReference type="AlphaFoldDB" id="A0A2J7QN06"/>
<comment type="caution">
    <text evidence="3">The sequence shown here is derived from an EMBL/GenBank/DDBJ whole genome shotgun (WGS) entry which is preliminary data.</text>
</comment>
<feature type="chain" id="PRO_5014337283" evidence="2">
    <location>
        <begin position="22"/>
        <end position="434"/>
    </location>
</feature>
<gene>
    <name evidence="3" type="ORF">B7P43_G06953</name>
</gene>
<accession>A0A2J7QN06</accession>
<protein>
    <submittedName>
        <fullName evidence="3">Uncharacterized protein</fullName>
    </submittedName>
</protein>
<organism evidence="3 4">
    <name type="scientific">Cryptotermes secundus</name>
    <dbReference type="NCBI Taxonomy" id="105785"/>
    <lineage>
        <taxon>Eukaryota</taxon>
        <taxon>Metazoa</taxon>
        <taxon>Ecdysozoa</taxon>
        <taxon>Arthropoda</taxon>
        <taxon>Hexapoda</taxon>
        <taxon>Insecta</taxon>
        <taxon>Pterygota</taxon>
        <taxon>Neoptera</taxon>
        <taxon>Polyneoptera</taxon>
        <taxon>Dictyoptera</taxon>
        <taxon>Blattodea</taxon>
        <taxon>Blattoidea</taxon>
        <taxon>Termitoidae</taxon>
        <taxon>Kalotermitidae</taxon>
        <taxon>Cryptotermitinae</taxon>
        <taxon>Cryptotermes</taxon>
    </lineage>
</organism>
<evidence type="ECO:0000313" key="4">
    <source>
        <dbReference type="Proteomes" id="UP000235965"/>
    </source>
</evidence>
<proteinExistence type="predicted"/>
<dbReference type="InParanoid" id="A0A2J7QN06"/>
<dbReference type="OrthoDB" id="8197748at2759"/>
<evidence type="ECO:0000313" key="3">
    <source>
        <dbReference type="EMBL" id="PNF29970.1"/>
    </source>
</evidence>